<evidence type="ECO:0000259" key="2">
    <source>
        <dbReference type="Pfam" id="PF14577"/>
    </source>
</evidence>
<evidence type="ECO:0008006" key="5">
    <source>
        <dbReference type="Google" id="ProtNLM"/>
    </source>
</evidence>
<evidence type="ECO:0000313" key="4">
    <source>
        <dbReference type="Proteomes" id="UP001168098"/>
    </source>
</evidence>
<reference evidence="3 4" key="1">
    <citation type="journal article" date="2023" name="BMC Biotechnol.">
        <title>Vitis rotundifolia cv Carlos genome sequencing.</title>
        <authorList>
            <person name="Huff M."/>
            <person name="Hulse-Kemp A."/>
            <person name="Scheffler B."/>
            <person name="Youngblood R."/>
            <person name="Simpson S."/>
            <person name="Babiker E."/>
            <person name="Staton M."/>
        </authorList>
    </citation>
    <scope>NUCLEOTIDE SEQUENCE [LARGE SCALE GENOMIC DNA]</scope>
    <source>
        <tissue evidence="3">Leaf</tissue>
    </source>
</reference>
<feature type="domain" description="Sieve element occlusion N-terminal" evidence="1">
    <location>
        <begin position="25"/>
        <end position="310"/>
    </location>
</feature>
<name>A0AA39AJF9_VITRO</name>
<feature type="domain" description="Sieve element occlusion C-terminal" evidence="2">
    <location>
        <begin position="477"/>
        <end position="711"/>
    </location>
</feature>
<protein>
    <recommendedName>
        <fullName evidence="5">Protein SIEVE ELEMENT OCCLUSION B</fullName>
    </recommendedName>
</protein>
<dbReference type="Proteomes" id="UP001168098">
    <property type="component" value="Unassembled WGS sequence"/>
</dbReference>
<dbReference type="PANTHER" id="PTHR33232">
    <property type="entry name" value="PROTEIN SIEVE ELEMENT OCCLUSION B-LIKE"/>
    <property type="match status" value="1"/>
</dbReference>
<dbReference type="AlphaFoldDB" id="A0AA39AJF9"/>
<organism evidence="3 4">
    <name type="scientific">Vitis rotundifolia</name>
    <name type="common">Muscadine grape</name>
    <dbReference type="NCBI Taxonomy" id="103349"/>
    <lineage>
        <taxon>Eukaryota</taxon>
        <taxon>Viridiplantae</taxon>
        <taxon>Streptophyta</taxon>
        <taxon>Embryophyta</taxon>
        <taxon>Tracheophyta</taxon>
        <taxon>Spermatophyta</taxon>
        <taxon>Magnoliopsida</taxon>
        <taxon>eudicotyledons</taxon>
        <taxon>Gunneridae</taxon>
        <taxon>Pentapetalae</taxon>
        <taxon>rosids</taxon>
        <taxon>Vitales</taxon>
        <taxon>Vitaceae</taxon>
        <taxon>Viteae</taxon>
        <taxon>Vitis</taxon>
    </lineage>
</organism>
<keyword evidence="4" id="KW-1185">Reference proteome</keyword>
<proteinExistence type="predicted"/>
<dbReference type="EMBL" id="JARBHA010000001">
    <property type="protein sequence ID" value="KAJ9708741.1"/>
    <property type="molecule type" value="Genomic_DNA"/>
</dbReference>
<accession>A0AA39AJF9</accession>
<evidence type="ECO:0000259" key="1">
    <source>
        <dbReference type="Pfam" id="PF14576"/>
    </source>
</evidence>
<dbReference type="InterPro" id="IPR027944">
    <property type="entry name" value="SEO_C"/>
</dbReference>
<dbReference type="Pfam" id="PF14577">
    <property type="entry name" value="SEO_C"/>
    <property type="match status" value="1"/>
</dbReference>
<dbReference type="PANTHER" id="PTHR33232:SF20">
    <property type="entry name" value="PROTEIN SIEVE ELEMENT OCCLUSION B-LIKE"/>
    <property type="match status" value="1"/>
</dbReference>
<comment type="caution">
    <text evidence="3">The sequence shown here is derived from an EMBL/GenBank/DDBJ whole genome shotgun (WGS) entry which is preliminary data.</text>
</comment>
<sequence length="712" mass="81162">MANTTISSQMQQSVSNRLMSASLIDNPIMNQIHSIHASDGCSRHIDMKPLLRFTENILQNALATTIDTPATPQEAQTQLNELLEDYDDHYDFLKLYLAQIIKRTSCKISCACGQSAYAATLEVFQTLSSFTWETKAVLALAAFSVTYGKFWLVAQPSPTNLLAKSIAILEQLPDMLADKEPWKPKFEAPTNLIKTILKVTKCVVDFWELLSEYMTPDGRGMPTAAAHIPTAVYWTIHGMVVCTKQTMCLTDMGQEDIDQTMEDWYLSSLDHKLSQIHDYLKEQLAVCRQHIRERREIEAYKMIEHLLKTPQIDNMKILGALICAKAEQLPLFDGLNKTRARLDVLWKKNVLLFISELEVPYQELSILETMYLESRQNPTKEESQYEVVWLPVVDGSTPWNEEKDRHFETQKALMTWYSVFHPSLLETAAIKYIKEVWGFNKKPMLVALDPMGRVVNPNAIHMIYIWGPTVAFPFSKSREEGLWKEVTWGIELLAAAIHPMIVDWISEGKYICLYGGDDIEWIRKFSDVAKTIGSAADIKLEMLYVGKSNLGEKVRKNNDSIAQENLSHVLPDLSSVWFFWTRLESMWHSKVQHGENAERDPIMQEIVSMLSFDGGDHGWAVFGRGRGEMSQMTKGKGDTIVDCLRDYNEWKNDIATKGFVGAVNDYLSQLHTPHHCNRLVLPGTTGRTPDRVACAECGRPMEKYIMYRCCTD</sequence>
<dbReference type="Pfam" id="PF14576">
    <property type="entry name" value="SEO_N"/>
    <property type="match status" value="1"/>
</dbReference>
<evidence type="ECO:0000313" key="3">
    <source>
        <dbReference type="EMBL" id="KAJ9708741.1"/>
    </source>
</evidence>
<gene>
    <name evidence="3" type="ORF">PVL29_000654</name>
</gene>
<dbReference type="InterPro" id="IPR039299">
    <property type="entry name" value="SEOA"/>
</dbReference>
<dbReference type="InterPro" id="IPR027942">
    <property type="entry name" value="SEO_N"/>
</dbReference>
<dbReference type="GO" id="GO:0010088">
    <property type="term" value="P:phloem development"/>
    <property type="evidence" value="ECO:0007669"/>
    <property type="project" value="InterPro"/>
</dbReference>